<accession>E4U1V7</accession>
<organism evidence="1 2">
    <name type="scientific">Sulfuricurvum kujiense (strain ATCC BAA-921 / DSM 16994 / JCM 11577 / YK-1)</name>
    <dbReference type="NCBI Taxonomy" id="709032"/>
    <lineage>
        <taxon>Bacteria</taxon>
        <taxon>Pseudomonadati</taxon>
        <taxon>Campylobacterota</taxon>
        <taxon>Epsilonproteobacteria</taxon>
        <taxon>Campylobacterales</taxon>
        <taxon>Sulfurimonadaceae</taxon>
        <taxon>Sulfuricurvum</taxon>
    </lineage>
</organism>
<protein>
    <submittedName>
        <fullName evidence="1">Uncharacterized protein</fullName>
    </submittedName>
</protein>
<dbReference type="AlphaFoldDB" id="E4U1V7"/>
<dbReference type="STRING" id="709032.Sulku_0809"/>
<dbReference type="HOGENOM" id="CLU_836591_0_0_7"/>
<dbReference type="OrthoDB" id="6447432at2"/>
<dbReference type="Proteomes" id="UP000008721">
    <property type="component" value="Chromosome"/>
</dbReference>
<proteinExistence type="predicted"/>
<dbReference type="eggNOG" id="ENOG5033VJT">
    <property type="taxonomic scope" value="Bacteria"/>
</dbReference>
<gene>
    <name evidence="1" type="ordered locus">Sulku_0809</name>
</gene>
<sequence>MAIRIFQNDEKILLRFVAFSSFPIKGSYRYKDVLQIMSLPDEAPKPQYIMGALHPLIIEYRYDTIDEENVASIATDSFDERILESQYAFTKQDEILCVLSVITKYLITKDENGKRWVLCDKDEDWISVERGVGYFWTGMSQFGAELTDIDTASIPEIHYEQYYGNDAFLGESFKLSDSTSSLLDKYFSLDEAKKEAFLSACVLFERSSRTWVISHSLAYIGFISSIEALIEYENKDVKTEKCSDPDCGQPKYKVRQKFLAFARDYGNDSREFKKYADKLYNRRSQIGHVGKLLSHDLAGKISGPVVEMNDGMELRNLQRVVRIMMINWLTKV</sequence>
<keyword evidence="2" id="KW-1185">Reference proteome</keyword>
<dbReference type="EMBL" id="CP002355">
    <property type="protein sequence ID" value="ADR33475.1"/>
    <property type="molecule type" value="Genomic_DNA"/>
</dbReference>
<reference evidence="1 2" key="1">
    <citation type="journal article" date="2012" name="Stand. Genomic Sci.">
        <title>Complete genome sequence of the sulfur compounds oxidizing chemolithoautotroph Sulfuricurvum kujiense type strain (YK-1(T)).</title>
        <authorList>
            <person name="Han C."/>
            <person name="Kotsyurbenko O."/>
            <person name="Chertkov O."/>
            <person name="Held B."/>
            <person name="Lapidus A."/>
            <person name="Nolan M."/>
            <person name="Lucas S."/>
            <person name="Hammon N."/>
            <person name="Deshpande S."/>
            <person name="Cheng J.F."/>
            <person name="Tapia R."/>
            <person name="Goodwin L.A."/>
            <person name="Pitluck S."/>
            <person name="Liolios K."/>
            <person name="Pagani I."/>
            <person name="Ivanova N."/>
            <person name="Mavromatis K."/>
            <person name="Mikhailova N."/>
            <person name="Pati A."/>
            <person name="Chen A."/>
            <person name="Palaniappan K."/>
            <person name="Land M."/>
            <person name="Hauser L."/>
            <person name="Chang Y.J."/>
            <person name="Jeffries C.D."/>
            <person name="Brambilla E.M."/>
            <person name="Rohde M."/>
            <person name="Spring S."/>
            <person name="Sikorski J."/>
            <person name="Goker M."/>
            <person name="Woyke T."/>
            <person name="Bristow J."/>
            <person name="Eisen J.A."/>
            <person name="Markowitz V."/>
            <person name="Hugenholtz P."/>
            <person name="Kyrpides N.C."/>
            <person name="Klenk H.P."/>
            <person name="Detter J.C."/>
        </authorList>
    </citation>
    <scope>NUCLEOTIDE SEQUENCE [LARGE SCALE GENOMIC DNA]</scope>
    <source>
        <strain evidence="2">ATCC BAA-921 / DSM 16994 / JCM 11577 / YK-1</strain>
    </source>
</reference>
<dbReference type="KEGG" id="sku:Sulku_0809"/>
<name>E4U1V7_SULKY</name>
<evidence type="ECO:0000313" key="2">
    <source>
        <dbReference type="Proteomes" id="UP000008721"/>
    </source>
</evidence>
<evidence type="ECO:0000313" key="1">
    <source>
        <dbReference type="EMBL" id="ADR33475.1"/>
    </source>
</evidence>
<dbReference type="RefSeq" id="WP_013459672.1">
    <property type="nucleotide sequence ID" value="NC_014762.1"/>
</dbReference>